<dbReference type="GO" id="GO:0005886">
    <property type="term" value="C:plasma membrane"/>
    <property type="evidence" value="ECO:0007669"/>
    <property type="project" value="UniProtKB-SubCell"/>
</dbReference>
<dbReference type="Pfam" id="PF21082">
    <property type="entry name" value="MS_channel_3rd"/>
    <property type="match status" value="1"/>
</dbReference>
<evidence type="ECO:0000259" key="8">
    <source>
        <dbReference type="Pfam" id="PF00924"/>
    </source>
</evidence>
<dbReference type="PANTHER" id="PTHR30566">
    <property type="entry name" value="YNAI-RELATED MECHANOSENSITIVE ION CHANNEL"/>
    <property type="match status" value="1"/>
</dbReference>
<comment type="subcellular location">
    <subcellularLocation>
        <location evidence="1">Cell membrane</location>
        <topology evidence="1">Multi-pass membrane protein</topology>
    </subcellularLocation>
</comment>
<proteinExistence type="inferred from homology"/>
<feature type="domain" description="Mechanosensitive ion channel MscS" evidence="8">
    <location>
        <begin position="180"/>
        <end position="245"/>
    </location>
</feature>
<dbReference type="EMBL" id="SGXA01000002">
    <property type="protein sequence ID" value="RZS71768.1"/>
    <property type="molecule type" value="Genomic_DNA"/>
</dbReference>
<feature type="transmembrane region" description="Helical" evidence="7">
    <location>
        <begin position="93"/>
        <end position="115"/>
    </location>
</feature>
<name>A0A4Q7MTD1_9BACT</name>
<dbReference type="InterPro" id="IPR006685">
    <property type="entry name" value="MscS_channel_2nd"/>
</dbReference>
<feature type="domain" description="Mechanosensitive ion channel MscS C-terminal" evidence="9">
    <location>
        <begin position="253"/>
        <end position="336"/>
    </location>
</feature>
<dbReference type="Gene3D" id="2.30.30.60">
    <property type="match status" value="1"/>
</dbReference>
<dbReference type="SUPFAM" id="SSF82861">
    <property type="entry name" value="Mechanosensitive channel protein MscS (YggB), transmembrane region"/>
    <property type="match status" value="1"/>
</dbReference>
<dbReference type="AlphaFoldDB" id="A0A4Q7MTD1"/>
<sequence length="352" mass="40504">MESFWQYQFWGNTILAYTIAAGGIILAWLIIRLLKGKVLKKILDYTTKTESRYDDVIFSTIQRFVLPWIYIFVNYQILQQLHWSPKWERVLHVAMAVVTTYFFVRIVNHVLTLMLTGIMRKRNETEYRMKQMRGALLVLKVIIWAVAIVFLIDNLGYNVTTMIAGLGVGGIAIALAAQTILGDLFGYFVIFFDKPFEIGDYVVWGDKAGNIEYIGIKTTRIRSLGGEQLVVTNSDLTKQALSNFKSLQQRREVLKIGVTYDTPVDVLQEIPGMIRQIIESKPKTRFDRAHMAALADSSINFEVVYLILTTDYNEYMDTRQAVLFDILTKFRETKVNFAYPTQTLYYKATATV</sequence>
<accession>A0A4Q7MTD1</accession>
<dbReference type="Pfam" id="PF00924">
    <property type="entry name" value="MS_channel_2nd"/>
    <property type="match status" value="1"/>
</dbReference>
<evidence type="ECO:0000256" key="7">
    <source>
        <dbReference type="SAM" id="Phobius"/>
    </source>
</evidence>
<dbReference type="Gene3D" id="1.10.287.1260">
    <property type="match status" value="1"/>
</dbReference>
<evidence type="ECO:0000256" key="1">
    <source>
        <dbReference type="ARBA" id="ARBA00004651"/>
    </source>
</evidence>
<evidence type="ECO:0000256" key="6">
    <source>
        <dbReference type="ARBA" id="ARBA00023136"/>
    </source>
</evidence>
<evidence type="ECO:0000256" key="4">
    <source>
        <dbReference type="ARBA" id="ARBA00022692"/>
    </source>
</evidence>
<evidence type="ECO:0000313" key="11">
    <source>
        <dbReference type="EMBL" id="RZS71768.1"/>
    </source>
</evidence>
<evidence type="ECO:0000256" key="3">
    <source>
        <dbReference type="ARBA" id="ARBA00022475"/>
    </source>
</evidence>
<dbReference type="RefSeq" id="WP_130542244.1">
    <property type="nucleotide sequence ID" value="NZ_CP042431.1"/>
</dbReference>
<feature type="transmembrane region" description="Helical" evidence="7">
    <location>
        <begin position="136"/>
        <end position="157"/>
    </location>
</feature>
<dbReference type="Pfam" id="PF21088">
    <property type="entry name" value="MS_channel_1st"/>
    <property type="match status" value="1"/>
</dbReference>
<gene>
    <name evidence="11" type="ORF">EV199_3679</name>
</gene>
<comment type="caution">
    <text evidence="11">The sequence shown here is derived from an EMBL/GenBank/DDBJ whole genome shotgun (WGS) entry which is preliminary data.</text>
</comment>
<dbReference type="InterPro" id="IPR011014">
    <property type="entry name" value="MscS_channel_TM-2"/>
</dbReference>
<keyword evidence="4 7" id="KW-0812">Transmembrane</keyword>
<dbReference type="InterPro" id="IPR010920">
    <property type="entry name" value="LSM_dom_sf"/>
</dbReference>
<dbReference type="SUPFAM" id="SSF82689">
    <property type="entry name" value="Mechanosensitive channel protein MscS (YggB), C-terminal domain"/>
    <property type="match status" value="1"/>
</dbReference>
<dbReference type="SUPFAM" id="SSF50182">
    <property type="entry name" value="Sm-like ribonucleoproteins"/>
    <property type="match status" value="1"/>
</dbReference>
<keyword evidence="6 7" id="KW-0472">Membrane</keyword>
<keyword evidence="3" id="KW-1003">Cell membrane</keyword>
<evidence type="ECO:0000256" key="5">
    <source>
        <dbReference type="ARBA" id="ARBA00022989"/>
    </source>
</evidence>
<dbReference type="OrthoDB" id="9809206at2"/>
<dbReference type="GO" id="GO:0008381">
    <property type="term" value="F:mechanosensitive monoatomic ion channel activity"/>
    <property type="evidence" value="ECO:0007669"/>
    <property type="project" value="UniProtKB-ARBA"/>
</dbReference>
<dbReference type="Proteomes" id="UP000293874">
    <property type="component" value="Unassembled WGS sequence"/>
</dbReference>
<dbReference type="Gene3D" id="3.30.70.100">
    <property type="match status" value="1"/>
</dbReference>
<evidence type="ECO:0000259" key="10">
    <source>
        <dbReference type="Pfam" id="PF21088"/>
    </source>
</evidence>
<evidence type="ECO:0000313" key="12">
    <source>
        <dbReference type="Proteomes" id="UP000293874"/>
    </source>
</evidence>
<feature type="domain" description="Mechanosensitive ion channel transmembrane helices 2/3" evidence="10">
    <location>
        <begin position="138"/>
        <end position="178"/>
    </location>
</feature>
<keyword evidence="12" id="KW-1185">Reference proteome</keyword>
<feature type="transmembrane region" description="Helical" evidence="7">
    <location>
        <begin position="163"/>
        <end position="190"/>
    </location>
</feature>
<comment type="similarity">
    <text evidence="2">Belongs to the MscS (TC 1.A.23) family.</text>
</comment>
<protein>
    <submittedName>
        <fullName evidence="11">Small-conductance mechanosensitive channel</fullName>
    </submittedName>
</protein>
<reference evidence="11 12" key="1">
    <citation type="submission" date="2019-02" db="EMBL/GenBank/DDBJ databases">
        <title>Genomic Encyclopedia of Type Strains, Phase IV (KMG-IV): sequencing the most valuable type-strain genomes for metagenomic binning, comparative biology and taxonomic classification.</title>
        <authorList>
            <person name="Goeker M."/>
        </authorList>
    </citation>
    <scope>NUCLEOTIDE SEQUENCE [LARGE SCALE GENOMIC DNA]</scope>
    <source>
        <strain evidence="11 12">DSM 18116</strain>
    </source>
</reference>
<dbReference type="InterPro" id="IPR023408">
    <property type="entry name" value="MscS_beta-dom_sf"/>
</dbReference>
<dbReference type="InterPro" id="IPR049142">
    <property type="entry name" value="MS_channel_1st"/>
</dbReference>
<feature type="transmembrane region" description="Helical" evidence="7">
    <location>
        <begin position="55"/>
        <end position="73"/>
    </location>
</feature>
<dbReference type="InterPro" id="IPR011066">
    <property type="entry name" value="MscS_channel_C_sf"/>
</dbReference>
<organism evidence="11 12">
    <name type="scientific">Pseudobacter ginsenosidimutans</name>
    <dbReference type="NCBI Taxonomy" id="661488"/>
    <lineage>
        <taxon>Bacteria</taxon>
        <taxon>Pseudomonadati</taxon>
        <taxon>Bacteroidota</taxon>
        <taxon>Chitinophagia</taxon>
        <taxon>Chitinophagales</taxon>
        <taxon>Chitinophagaceae</taxon>
        <taxon>Pseudobacter</taxon>
    </lineage>
</organism>
<evidence type="ECO:0000259" key="9">
    <source>
        <dbReference type="Pfam" id="PF21082"/>
    </source>
</evidence>
<dbReference type="PANTHER" id="PTHR30566:SF25">
    <property type="entry name" value="INNER MEMBRANE PROTEIN"/>
    <property type="match status" value="1"/>
</dbReference>
<evidence type="ECO:0000256" key="2">
    <source>
        <dbReference type="ARBA" id="ARBA00008017"/>
    </source>
</evidence>
<feature type="transmembrane region" description="Helical" evidence="7">
    <location>
        <begin position="14"/>
        <end position="34"/>
    </location>
</feature>
<dbReference type="InterPro" id="IPR049278">
    <property type="entry name" value="MS_channel_C"/>
</dbReference>
<keyword evidence="5 7" id="KW-1133">Transmembrane helix</keyword>